<protein>
    <submittedName>
        <fullName evidence="1">Uncharacterized protein</fullName>
    </submittedName>
</protein>
<sequence length="135" mass="14750">MSASGETTDTGRRVEVTPVDADSYSAYTEQAEYCAVDRADLDEVLPPFTAGLLAATGRLLAVLAYRDAVDYGERPFKRRSVKARHRVLARLPAACDGQGQESACRSPAPWVTWPVMWRPAARPCPDAPVSVTPWN</sequence>
<evidence type="ECO:0000313" key="2">
    <source>
        <dbReference type="Proteomes" id="UP000637578"/>
    </source>
</evidence>
<dbReference type="Proteomes" id="UP000637578">
    <property type="component" value="Unassembled WGS sequence"/>
</dbReference>
<name>A0A8J3CES6_9PSEU</name>
<reference evidence="1" key="2">
    <citation type="submission" date="2020-09" db="EMBL/GenBank/DDBJ databases">
        <authorList>
            <person name="Sun Q."/>
            <person name="Zhou Y."/>
        </authorList>
    </citation>
    <scope>NUCLEOTIDE SEQUENCE</scope>
    <source>
        <strain evidence="1">CGMCC 4.5737</strain>
    </source>
</reference>
<keyword evidence="2" id="KW-1185">Reference proteome</keyword>
<comment type="caution">
    <text evidence="1">The sequence shown here is derived from an EMBL/GenBank/DDBJ whole genome shotgun (WGS) entry which is preliminary data.</text>
</comment>
<dbReference type="EMBL" id="BMMK01000059">
    <property type="protein sequence ID" value="GGM83006.1"/>
    <property type="molecule type" value="Genomic_DNA"/>
</dbReference>
<evidence type="ECO:0000313" key="1">
    <source>
        <dbReference type="EMBL" id="GGM83006.1"/>
    </source>
</evidence>
<accession>A0A8J3CES6</accession>
<proteinExistence type="predicted"/>
<gene>
    <name evidence="1" type="ORF">GCM10012275_61970</name>
</gene>
<organism evidence="1 2">
    <name type="scientific">Longimycelium tulufanense</name>
    <dbReference type="NCBI Taxonomy" id="907463"/>
    <lineage>
        <taxon>Bacteria</taxon>
        <taxon>Bacillati</taxon>
        <taxon>Actinomycetota</taxon>
        <taxon>Actinomycetes</taxon>
        <taxon>Pseudonocardiales</taxon>
        <taxon>Pseudonocardiaceae</taxon>
        <taxon>Longimycelium</taxon>
    </lineage>
</organism>
<reference evidence="1" key="1">
    <citation type="journal article" date="2014" name="Int. J. Syst. Evol. Microbiol.">
        <title>Complete genome sequence of Corynebacterium casei LMG S-19264T (=DSM 44701T), isolated from a smear-ripened cheese.</title>
        <authorList>
            <consortium name="US DOE Joint Genome Institute (JGI-PGF)"/>
            <person name="Walter F."/>
            <person name="Albersmeier A."/>
            <person name="Kalinowski J."/>
            <person name="Ruckert C."/>
        </authorList>
    </citation>
    <scope>NUCLEOTIDE SEQUENCE</scope>
    <source>
        <strain evidence="1">CGMCC 4.5737</strain>
    </source>
</reference>
<dbReference type="AlphaFoldDB" id="A0A8J3CES6"/>